<sequence>MVEFKQSLYRELNDTKVWGYEGSYPPTIEVESGEKLFIKCTNNLPSKHLFTG</sequence>
<protein>
    <submittedName>
        <fullName evidence="2">Multicopper oxidase domain-containing protein</fullName>
    </submittedName>
</protein>
<dbReference type="Pfam" id="PF07732">
    <property type="entry name" value="Cu-oxidase_3"/>
    <property type="match status" value="1"/>
</dbReference>
<dbReference type="Gene3D" id="2.60.40.420">
    <property type="entry name" value="Cupredoxins - blue copper proteins"/>
    <property type="match status" value="1"/>
</dbReference>
<dbReference type="EMBL" id="JAUHLN010000010">
    <property type="protein sequence ID" value="MDN4076064.1"/>
    <property type="molecule type" value="Genomic_DNA"/>
</dbReference>
<reference evidence="2" key="1">
    <citation type="submission" date="2023-06" db="EMBL/GenBank/DDBJ databases">
        <title>Draft Genome Sequences of Representative Paenibacillus Polymyxa, Bacillus cereus, Fictibacillus sp., and Brevibacillus agri Strains Isolated from Amazonian Dark Earth.</title>
        <authorList>
            <person name="Pellegrinetti T.A."/>
            <person name="Cunha I.C.M."/>
            <person name="Chaves M.G."/>
            <person name="Freitas A.S."/>
            <person name="Silva A.V.R."/>
            <person name="Tsai S.M."/>
            <person name="Mendes L.W."/>
        </authorList>
    </citation>
    <scope>NUCLEOTIDE SEQUENCE</scope>
    <source>
        <strain evidence="2">CENA-BCM004</strain>
    </source>
</reference>
<dbReference type="RefSeq" id="WP_290402172.1">
    <property type="nucleotide sequence ID" value="NZ_JAUHLN010000010.1"/>
</dbReference>
<proteinExistence type="predicted"/>
<accession>A0ABT8EDS5</accession>
<feature type="domain" description="Plastocyanin-like" evidence="1">
    <location>
        <begin position="13"/>
        <end position="47"/>
    </location>
</feature>
<comment type="caution">
    <text evidence="2">The sequence shown here is derived from an EMBL/GenBank/DDBJ whole genome shotgun (WGS) entry which is preliminary data.</text>
</comment>
<keyword evidence="3" id="KW-1185">Reference proteome</keyword>
<dbReference type="InterPro" id="IPR011707">
    <property type="entry name" value="Cu-oxidase-like_N"/>
</dbReference>
<evidence type="ECO:0000259" key="1">
    <source>
        <dbReference type="Pfam" id="PF07732"/>
    </source>
</evidence>
<name>A0ABT8EDS5_9BACL</name>
<evidence type="ECO:0000313" key="3">
    <source>
        <dbReference type="Proteomes" id="UP001168694"/>
    </source>
</evidence>
<organism evidence="2 3">
    <name type="scientific">Fictibacillus terranigra</name>
    <dbReference type="NCBI Taxonomy" id="3058424"/>
    <lineage>
        <taxon>Bacteria</taxon>
        <taxon>Bacillati</taxon>
        <taxon>Bacillota</taxon>
        <taxon>Bacilli</taxon>
        <taxon>Bacillales</taxon>
        <taxon>Fictibacillaceae</taxon>
        <taxon>Fictibacillus</taxon>
    </lineage>
</organism>
<dbReference type="Proteomes" id="UP001168694">
    <property type="component" value="Unassembled WGS sequence"/>
</dbReference>
<evidence type="ECO:0000313" key="2">
    <source>
        <dbReference type="EMBL" id="MDN4076064.1"/>
    </source>
</evidence>
<dbReference type="InterPro" id="IPR008972">
    <property type="entry name" value="Cupredoxin"/>
</dbReference>
<gene>
    <name evidence="2" type="ORF">QYF49_24295</name>
</gene>